<protein>
    <submittedName>
        <fullName evidence="1">Uncharacterized protein</fullName>
    </submittedName>
</protein>
<comment type="caution">
    <text evidence="1">The sequence shown here is derived from an EMBL/GenBank/DDBJ whole genome shotgun (WGS) entry which is preliminary data.</text>
</comment>
<gene>
    <name evidence="1" type="ORF">F4821DRAFT_265795</name>
</gene>
<keyword evidence="2" id="KW-1185">Reference proteome</keyword>
<dbReference type="EMBL" id="MU394435">
    <property type="protein sequence ID" value="KAI6080566.1"/>
    <property type="molecule type" value="Genomic_DNA"/>
</dbReference>
<evidence type="ECO:0000313" key="1">
    <source>
        <dbReference type="EMBL" id="KAI6080566.1"/>
    </source>
</evidence>
<evidence type="ECO:0000313" key="2">
    <source>
        <dbReference type="Proteomes" id="UP001497680"/>
    </source>
</evidence>
<accession>A0ACC0CJE4</accession>
<sequence length="324" mass="34002">MRPSHLRPWVAALLVVQHGVLGQPAPTTTSPSPTITSDPFRGFAIAETTTILIYCPSGEVFTTSAGFAACCASTSAQYDFATACKDNAIVFKDGATSNCGPLKCQSRSIFPTFPAGGSALIEPICAGVGEVETLFRAVPMTSQLVLPLTAGGIPAATAAEVAAATATSSSIIPAPTGPERVVTGSDASNASSSPNFIIAIVGAILGTMIFVTLILLAFMWGKKHGKTRNRSAESREQQQPWKPSSSSTLGSRRSSSEIEMKATYANPYNPGVPPRPPPPPPPPQAQTPRQHIGMLSVPRSRFEDRTDVRSLGISRPLTPSSRRT</sequence>
<dbReference type="Proteomes" id="UP001497680">
    <property type="component" value="Unassembled WGS sequence"/>
</dbReference>
<proteinExistence type="predicted"/>
<reference evidence="1 2" key="1">
    <citation type="journal article" date="2022" name="New Phytol.">
        <title>Ecological generalism drives hyperdiversity of secondary metabolite gene clusters in xylarialean endophytes.</title>
        <authorList>
            <person name="Franco M.E.E."/>
            <person name="Wisecaver J.H."/>
            <person name="Arnold A.E."/>
            <person name="Ju Y.M."/>
            <person name="Slot J.C."/>
            <person name="Ahrendt S."/>
            <person name="Moore L.P."/>
            <person name="Eastman K.E."/>
            <person name="Scott K."/>
            <person name="Konkel Z."/>
            <person name="Mondo S.J."/>
            <person name="Kuo A."/>
            <person name="Hayes R.D."/>
            <person name="Haridas S."/>
            <person name="Andreopoulos B."/>
            <person name="Riley R."/>
            <person name="LaButti K."/>
            <person name="Pangilinan J."/>
            <person name="Lipzen A."/>
            <person name="Amirebrahimi M."/>
            <person name="Yan J."/>
            <person name="Adam C."/>
            <person name="Keymanesh K."/>
            <person name="Ng V."/>
            <person name="Louie K."/>
            <person name="Northen T."/>
            <person name="Drula E."/>
            <person name="Henrissat B."/>
            <person name="Hsieh H.M."/>
            <person name="Youens-Clark K."/>
            <person name="Lutzoni F."/>
            <person name="Miadlikowska J."/>
            <person name="Eastwood D.C."/>
            <person name="Hamelin R.C."/>
            <person name="Grigoriev I.V."/>
            <person name="U'Ren J.M."/>
        </authorList>
    </citation>
    <scope>NUCLEOTIDE SEQUENCE [LARGE SCALE GENOMIC DNA]</scope>
    <source>
        <strain evidence="1 2">ER1909</strain>
    </source>
</reference>
<organism evidence="1 2">
    <name type="scientific">Hypoxylon rubiginosum</name>
    <dbReference type="NCBI Taxonomy" id="110542"/>
    <lineage>
        <taxon>Eukaryota</taxon>
        <taxon>Fungi</taxon>
        <taxon>Dikarya</taxon>
        <taxon>Ascomycota</taxon>
        <taxon>Pezizomycotina</taxon>
        <taxon>Sordariomycetes</taxon>
        <taxon>Xylariomycetidae</taxon>
        <taxon>Xylariales</taxon>
        <taxon>Hypoxylaceae</taxon>
        <taxon>Hypoxylon</taxon>
    </lineage>
</organism>
<name>A0ACC0CJE4_9PEZI</name>